<reference evidence="2" key="1">
    <citation type="journal article" date="2024" name="Int. J. Syst. Evol. Microbiol.">
        <title>Pectobacterium araliae sp. nov., a pathogen causing bacterial soft rot of Japanese angelica tree in Japan.</title>
        <authorList>
            <person name="Sawada H."/>
            <person name="Someya N."/>
            <person name="Morohoshi T."/>
            <person name="Ono M."/>
            <person name="Satou M."/>
        </authorList>
    </citation>
    <scope>NUCLEOTIDE SEQUENCE [LARGE SCALE GENOMIC DNA]</scope>
    <source>
        <strain evidence="2">MAFF 302110</strain>
    </source>
</reference>
<dbReference type="EMBL" id="AP028908">
    <property type="protein sequence ID" value="BES86470.1"/>
    <property type="molecule type" value="Genomic_DNA"/>
</dbReference>
<name>A0AAN0KEI9_9GAMM</name>
<keyword evidence="2" id="KW-1185">Reference proteome</keyword>
<protein>
    <submittedName>
        <fullName evidence="1">Uncharacterized protein</fullName>
    </submittedName>
</protein>
<gene>
    <name evidence="1" type="ORF">PEC302110_35670</name>
</gene>
<evidence type="ECO:0000313" key="1">
    <source>
        <dbReference type="EMBL" id="BES86470.1"/>
    </source>
</evidence>
<sequence>MADLIPSLPKINTVRDCKACFIYMARKIENYNGPALDIIYNDFSIPQGNKIIFDEILKHSQSDVDARYFFKKMVRELEDMRVPSSNFDWLSDETVVNFFFFYITTYNYRDHFINVTFFFDGVSIINFPKKYNSIMTKENKVDLITIFFNVWEISIDTKLNIINEIKILWMKGSKEFPNPFHWLDNKDIEQQKKMTARILKKIESGAPDISQLNLLKSNQIIHILKAVFLFWPAHDDTKRVELDRIKKAYKQEKFRESVKDKKVINTYVKNEVKMMLDELAKYNERNISQEIEFLITQAWEHHMEKKL</sequence>
<dbReference type="AlphaFoldDB" id="A0AAN0KEI9"/>
<evidence type="ECO:0000313" key="2">
    <source>
        <dbReference type="Proteomes" id="UP001377830"/>
    </source>
</evidence>
<proteinExistence type="predicted"/>
<dbReference type="Proteomes" id="UP001377830">
    <property type="component" value="Chromosome"/>
</dbReference>
<dbReference type="RefSeq" id="WP_338659385.1">
    <property type="nucleotide sequence ID" value="NZ_AP028908.1"/>
</dbReference>
<organism evidence="1 2">
    <name type="scientific">Pectobacterium araliae</name>
    <dbReference type="NCBI Taxonomy" id="3073862"/>
    <lineage>
        <taxon>Bacteria</taxon>
        <taxon>Pseudomonadati</taxon>
        <taxon>Pseudomonadota</taxon>
        <taxon>Gammaproteobacteria</taxon>
        <taxon>Enterobacterales</taxon>
        <taxon>Pectobacteriaceae</taxon>
        <taxon>Pectobacterium</taxon>
    </lineage>
</organism>
<accession>A0AAN0KEI9</accession>
<dbReference type="KEGG" id="parl:PEC302110_35670"/>